<dbReference type="SMART" id="SM00347">
    <property type="entry name" value="HTH_MARR"/>
    <property type="match status" value="1"/>
</dbReference>
<dbReference type="Gene3D" id="1.10.10.10">
    <property type="entry name" value="Winged helix-like DNA-binding domain superfamily/Winged helix DNA-binding domain"/>
    <property type="match status" value="1"/>
</dbReference>
<dbReference type="GO" id="GO:0003677">
    <property type="term" value="F:DNA binding"/>
    <property type="evidence" value="ECO:0007669"/>
    <property type="project" value="UniProtKB-KW"/>
</dbReference>
<dbReference type="InterPro" id="IPR000835">
    <property type="entry name" value="HTH_MarR-typ"/>
</dbReference>
<dbReference type="InterPro" id="IPR036388">
    <property type="entry name" value="WH-like_DNA-bd_sf"/>
</dbReference>
<evidence type="ECO:0000256" key="1">
    <source>
        <dbReference type="ARBA" id="ARBA00023125"/>
    </source>
</evidence>
<dbReference type="GO" id="GO:0003700">
    <property type="term" value="F:DNA-binding transcription factor activity"/>
    <property type="evidence" value="ECO:0007669"/>
    <property type="project" value="InterPro"/>
</dbReference>
<keyword evidence="1" id="KW-0238">DNA-binding</keyword>
<dbReference type="PANTHER" id="PTHR33164:SF57">
    <property type="entry name" value="MARR-FAMILY TRANSCRIPTIONAL REGULATOR"/>
    <property type="match status" value="1"/>
</dbReference>
<organism evidence="3">
    <name type="scientific">Neobacillus citreus</name>
    <dbReference type="NCBI Taxonomy" id="2833578"/>
    <lineage>
        <taxon>Bacteria</taxon>
        <taxon>Bacillati</taxon>
        <taxon>Bacillota</taxon>
        <taxon>Bacilli</taxon>
        <taxon>Bacillales</taxon>
        <taxon>Bacillaceae</taxon>
        <taxon>Neobacillus</taxon>
    </lineage>
</organism>
<sequence length="150" mass="16225">MTDETRVLTDTLTTMLVRRFRAAVYREIESDVGVEVRDGTFPVLTGLLEGPATATTLGLRGGTDRTTTSRQVSALVRAGLVDRSTDPSDRRNERLALTPAGRTVAEALRSNAEALVEGATARWTDAERTALATLLPRLVEAIAPPPRRDP</sequence>
<name>A0A942T6F3_9BACI</name>
<dbReference type="EMBL" id="JAGYPE010000008">
    <property type="protein sequence ID" value="MBS4187350.1"/>
    <property type="molecule type" value="Genomic_DNA"/>
</dbReference>
<dbReference type="PANTHER" id="PTHR33164">
    <property type="entry name" value="TRANSCRIPTIONAL REGULATOR, MARR FAMILY"/>
    <property type="match status" value="1"/>
</dbReference>
<dbReference type="GO" id="GO:0006950">
    <property type="term" value="P:response to stress"/>
    <property type="evidence" value="ECO:0007669"/>
    <property type="project" value="TreeGrafter"/>
</dbReference>
<accession>A0A942T6F3</accession>
<dbReference type="InterPro" id="IPR039422">
    <property type="entry name" value="MarR/SlyA-like"/>
</dbReference>
<dbReference type="InterPro" id="IPR036390">
    <property type="entry name" value="WH_DNA-bd_sf"/>
</dbReference>
<gene>
    <name evidence="3" type="ORF">KHB02_38930</name>
</gene>
<dbReference type="SUPFAM" id="SSF46785">
    <property type="entry name" value="Winged helix' DNA-binding domain"/>
    <property type="match status" value="1"/>
</dbReference>
<dbReference type="PROSITE" id="PS50995">
    <property type="entry name" value="HTH_MARR_2"/>
    <property type="match status" value="1"/>
</dbReference>
<feature type="domain" description="HTH marR-type" evidence="2">
    <location>
        <begin position="9"/>
        <end position="140"/>
    </location>
</feature>
<comment type="caution">
    <text evidence="3">The sequence shown here is derived from an EMBL/GenBank/DDBJ whole genome shotgun (WGS) entry which is preliminary data.</text>
</comment>
<dbReference type="PRINTS" id="PR00598">
    <property type="entry name" value="HTHMARR"/>
</dbReference>
<protein>
    <submittedName>
        <fullName evidence="3">Winged helix-turn-helix transcriptional regulator</fullName>
    </submittedName>
</protein>
<dbReference type="AlphaFoldDB" id="A0A942T6F3"/>
<reference evidence="3" key="1">
    <citation type="submission" date="2021-05" db="EMBL/GenBank/DDBJ databases">
        <title>Novel Bacillus species.</title>
        <authorList>
            <person name="Liu G."/>
        </authorList>
    </citation>
    <scope>NUCLEOTIDE SEQUENCE</scope>
    <source>
        <strain evidence="3">FJAT-50051</strain>
    </source>
</reference>
<dbReference type="Pfam" id="PF12802">
    <property type="entry name" value="MarR_2"/>
    <property type="match status" value="1"/>
</dbReference>
<evidence type="ECO:0000313" key="3">
    <source>
        <dbReference type="EMBL" id="MBS4187350.1"/>
    </source>
</evidence>
<evidence type="ECO:0000259" key="2">
    <source>
        <dbReference type="PROSITE" id="PS50995"/>
    </source>
</evidence>
<proteinExistence type="predicted"/>